<accession>A0AA39ZAS5</accession>
<proteinExistence type="predicted"/>
<feature type="compositionally biased region" description="Pro residues" evidence="1">
    <location>
        <begin position="157"/>
        <end position="168"/>
    </location>
</feature>
<feature type="compositionally biased region" description="Polar residues" evidence="1">
    <location>
        <begin position="205"/>
        <end position="218"/>
    </location>
</feature>
<comment type="caution">
    <text evidence="2">The sequence shown here is derived from an EMBL/GenBank/DDBJ whole genome shotgun (WGS) entry which is preliminary data.</text>
</comment>
<reference evidence="2" key="1">
    <citation type="submission" date="2023-06" db="EMBL/GenBank/DDBJ databases">
        <title>Genome-scale phylogeny and comparative genomics of the fungal order Sordariales.</title>
        <authorList>
            <consortium name="Lawrence Berkeley National Laboratory"/>
            <person name="Hensen N."/>
            <person name="Bonometti L."/>
            <person name="Westerberg I."/>
            <person name="Brannstrom I.O."/>
            <person name="Guillou S."/>
            <person name="Cros-Aarteil S."/>
            <person name="Calhoun S."/>
            <person name="Haridas S."/>
            <person name="Kuo A."/>
            <person name="Mondo S."/>
            <person name="Pangilinan J."/>
            <person name="Riley R."/>
            <person name="Labutti K."/>
            <person name="Andreopoulos B."/>
            <person name="Lipzen A."/>
            <person name="Chen C."/>
            <person name="Yanf M."/>
            <person name="Daum C."/>
            <person name="Ng V."/>
            <person name="Clum A."/>
            <person name="Steindorff A."/>
            <person name="Ohm R."/>
            <person name="Martin F."/>
            <person name="Silar P."/>
            <person name="Natvig D."/>
            <person name="Lalanne C."/>
            <person name="Gautier V."/>
            <person name="Ament-Velasquez S.L."/>
            <person name="Kruys A."/>
            <person name="Hutchinson M.I."/>
            <person name="Powell A.J."/>
            <person name="Barry K."/>
            <person name="Miller A.N."/>
            <person name="Grigoriev I.V."/>
            <person name="Debuchy R."/>
            <person name="Gladieux P."/>
            <person name="Thoren M.H."/>
            <person name="Johannesson H."/>
        </authorList>
    </citation>
    <scope>NUCLEOTIDE SEQUENCE</scope>
    <source>
        <strain evidence="2">CBS 307.81</strain>
    </source>
</reference>
<feature type="compositionally biased region" description="Acidic residues" evidence="1">
    <location>
        <begin position="442"/>
        <end position="454"/>
    </location>
</feature>
<feature type="compositionally biased region" description="Basic and acidic residues" evidence="1">
    <location>
        <begin position="185"/>
        <end position="200"/>
    </location>
</feature>
<evidence type="ECO:0000313" key="3">
    <source>
        <dbReference type="Proteomes" id="UP001174997"/>
    </source>
</evidence>
<evidence type="ECO:0000256" key="1">
    <source>
        <dbReference type="SAM" id="MobiDB-lite"/>
    </source>
</evidence>
<feature type="region of interest" description="Disordered" evidence="1">
    <location>
        <begin position="435"/>
        <end position="454"/>
    </location>
</feature>
<keyword evidence="3" id="KW-1185">Reference proteome</keyword>
<protein>
    <submittedName>
        <fullName evidence="2">Uncharacterized protein</fullName>
    </submittedName>
</protein>
<dbReference type="AlphaFoldDB" id="A0AA39ZAS5"/>
<feature type="compositionally biased region" description="Pro residues" evidence="1">
    <location>
        <begin position="282"/>
        <end position="291"/>
    </location>
</feature>
<feature type="compositionally biased region" description="Low complexity" evidence="1">
    <location>
        <begin position="345"/>
        <end position="369"/>
    </location>
</feature>
<evidence type="ECO:0000313" key="2">
    <source>
        <dbReference type="EMBL" id="KAK0667475.1"/>
    </source>
</evidence>
<feature type="compositionally biased region" description="Low complexity" evidence="1">
    <location>
        <begin position="292"/>
        <end position="332"/>
    </location>
</feature>
<feature type="region of interest" description="Disordered" evidence="1">
    <location>
        <begin position="36"/>
        <end position="372"/>
    </location>
</feature>
<dbReference type="EMBL" id="JAULSY010000071">
    <property type="protein sequence ID" value="KAK0667475.1"/>
    <property type="molecule type" value="Genomic_DNA"/>
</dbReference>
<dbReference type="Proteomes" id="UP001174997">
    <property type="component" value="Unassembled WGS sequence"/>
</dbReference>
<feature type="compositionally biased region" description="Pro residues" evidence="1">
    <location>
        <begin position="397"/>
        <end position="410"/>
    </location>
</feature>
<feature type="region of interest" description="Disordered" evidence="1">
    <location>
        <begin position="397"/>
        <end position="426"/>
    </location>
</feature>
<feature type="compositionally biased region" description="Polar residues" evidence="1">
    <location>
        <begin position="261"/>
        <end position="273"/>
    </location>
</feature>
<sequence length="454" mass="49064">MATGNRNEKGAAGGSLSAFLDEVVEELWLNEEAGEDVGVHGDGLTSASRSCPTVEGTRPLPRLPSTAFVGQRSWRRKPRFQPSLAAVRDLSPVPPAPSRPPPPPPTTVVAEMAEESLDRLAPVDKGKGKAVDEEQPAGRPTFRQRVKNRAGLSFPSQAPPIPRLPSPLPFFVRRTMSETSAPPRLADRPLHPDLFRDREPLAPFNHSTSPTKRASTGTMAPKERPVTPSQVAQPELKSRWSPSPPSPNKVQKLMKAMSLANLRSQKSKTNLRNEQSDASSVPPVPALPPTTPNTTNRSSNQSSASTKKSFGSFGRSSFRRGSSSSQKSTWMSTAFGRDSSATRPRTASGRTERSSASSSLSTVLSRQASKITPERTHAELLALPALPPLSTFQPVPPPATPVVPPMPSVPQSPLRPSGVRRKISVPSMFLRKKKSSLIKEEDTVEEEGAEEKEH</sequence>
<organism evidence="2 3">
    <name type="scientific">Cercophora samala</name>
    <dbReference type="NCBI Taxonomy" id="330535"/>
    <lineage>
        <taxon>Eukaryota</taxon>
        <taxon>Fungi</taxon>
        <taxon>Dikarya</taxon>
        <taxon>Ascomycota</taxon>
        <taxon>Pezizomycotina</taxon>
        <taxon>Sordariomycetes</taxon>
        <taxon>Sordariomycetidae</taxon>
        <taxon>Sordariales</taxon>
        <taxon>Lasiosphaeriaceae</taxon>
        <taxon>Cercophora</taxon>
    </lineage>
</organism>
<gene>
    <name evidence="2" type="ORF">QBC41DRAFT_228378</name>
</gene>
<feature type="compositionally biased region" description="Basic and acidic residues" evidence="1">
    <location>
        <begin position="116"/>
        <end position="132"/>
    </location>
</feature>
<feature type="compositionally biased region" description="Pro residues" evidence="1">
    <location>
        <begin position="92"/>
        <end position="106"/>
    </location>
</feature>
<name>A0AA39ZAS5_9PEZI</name>